<dbReference type="OrthoDB" id="9805019at2"/>
<feature type="transmembrane region" description="Helical" evidence="9">
    <location>
        <begin position="340"/>
        <end position="358"/>
    </location>
</feature>
<keyword evidence="4 9" id="KW-0812">Transmembrane</keyword>
<feature type="domain" description="Protein export membrane protein SecD/SecF C-terminal" evidence="10">
    <location>
        <begin position="320"/>
        <end position="477"/>
    </location>
</feature>
<keyword evidence="8 9" id="KW-0472">Membrane</keyword>
<evidence type="ECO:0000259" key="10">
    <source>
        <dbReference type="Pfam" id="PF02355"/>
    </source>
</evidence>
<dbReference type="Gene3D" id="3.30.1360.200">
    <property type="match status" value="1"/>
</dbReference>
<proteinExistence type="predicted"/>
<feature type="transmembrane region" description="Helical" evidence="9">
    <location>
        <begin position="365"/>
        <end position="385"/>
    </location>
</feature>
<keyword evidence="7" id="KW-0811">Translocation</keyword>
<keyword evidence="12" id="KW-1185">Reference proteome</keyword>
<evidence type="ECO:0000313" key="12">
    <source>
        <dbReference type="Proteomes" id="UP000290568"/>
    </source>
</evidence>
<evidence type="ECO:0000256" key="7">
    <source>
        <dbReference type="ARBA" id="ARBA00023010"/>
    </source>
</evidence>
<evidence type="ECO:0000256" key="2">
    <source>
        <dbReference type="ARBA" id="ARBA00022448"/>
    </source>
</evidence>
<evidence type="ECO:0000256" key="8">
    <source>
        <dbReference type="ARBA" id="ARBA00023136"/>
    </source>
</evidence>
<feature type="transmembrane region" description="Helical" evidence="9">
    <location>
        <begin position="669"/>
        <end position="690"/>
    </location>
</feature>
<dbReference type="PANTHER" id="PTHR30081">
    <property type="entry name" value="PROTEIN-EXPORT MEMBRANE PROTEIN SEC"/>
    <property type="match status" value="1"/>
</dbReference>
<evidence type="ECO:0000256" key="9">
    <source>
        <dbReference type="SAM" id="Phobius"/>
    </source>
</evidence>
<feature type="transmembrane region" description="Helical" evidence="9">
    <location>
        <begin position="21"/>
        <end position="39"/>
    </location>
</feature>
<dbReference type="RefSeq" id="WP_129620448.1">
    <property type="nucleotide sequence ID" value="NZ_LR214950.1"/>
</dbReference>
<dbReference type="InterPro" id="IPR022645">
    <property type="entry name" value="SecD/SecF_bac"/>
</dbReference>
<feature type="transmembrane region" description="Helical" evidence="9">
    <location>
        <begin position="532"/>
        <end position="553"/>
    </location>
</feature>
<organism evidence="11 12">
    <name type="scientific">Mycoplasmopsis gallinacea</name>
    <dbReference type="NCBI Taxonomy" id="29556"/>
    <lineage>
        <taxon>Bacteria</taxon>
        <taxon>Bacillati</taxon>
        <taxon>Mycoplasmatota</taxon>
        <taxon>Mycoplasmoidales</taxon>
        <taxon>Metamycoplasmataceae</taxon>
        <taxon>Mycoplasmopsis</taxon>
    </lineage>
</organism>
<dbReference type="EMBL" id="LR214950">
    <property type="protein sequence ID" value="VEU58824.1"/>
    <property type="molecule type" value="Genomic_DNA"/>
</dbReference>
<name>A0A449A3P7_9BACT</name>
<dbReference type="SUPFAM" id="SSF82866">
    <property type="entry name" value="Multidrug efflux transporter AcrB transmembrane domain"/>
    <property type="match status" value="2"/>
</dbReference>
<dbReference type="Proteomes" id="UP000290568">
    <property type="component" value="Chromosome"/>
</dbReference>
<feature type="transmembrane region" description="Helical" evidence="9">
    <location>
        <begin position="391"/>
        <end position="412"/>
    </location>
</feature>
<evidence type="ECO:0000256" key="3">
    <source>
        <dbReference type="ARBA" id="ARBA00022475"/>
    </source>
</evidence>
<keyword evidence="3" id="KW-1003">Cell membrane</keyword>
<keyword evidence="5" id="KW-0653">Protein transport</keyword>
<feature type="transmembrane region" description="Helical" evidence="9">
    <location>
        <begin position="781"/>
        <end position="798"/>
    </location>
</feature>
<dbReference type="Pfam" id="PF02355">
    <property type="entry name" value="SecD_SecF_C"/>
    <property type="match status" value="2"/>
</dbReference>
<dbReference type="GO" id="GO:0006886">
    <property type="term" value="P:intracellular protein transport"/>
    <property type="evidence" value="ECO:0007669"/>
    <property type="project" value="InterPro"/>
</dbReference>
<keyword evidence="2" id="KW-0813">Transport</keyword>
<dbReference type="PRINTS" id="PR01755">
    <property type="entry name" value="SECFTRNLCASE"/>
</dbReference>
<accession>A0A449A3P7</accession>
<dbReference type="PANTHER" id="PTHR30081:SF1">
    <property type="entry name" value="PROTEIN TRANSLOCASE SUBUNIT SECD"/>
    <property type="match status" value="1"/>
</dbReference>
<dbReference type="AlphaFoldDB" id="A0A449A3P7"/>
<feature type="domain" description="Protein export membrane protein SecD/SecF C-terminal" evidence="10">
    <location>
        <begin position="654"/>
        <end position="832"/>
    </location>
</feature>
<feature type="transmembrane region" description="Helical" evidence="9">
    <location>
        <begin position="804"/>
        <end position="829"/>
    </location>
</feature>
<evidence type="ECO:0000256" key="5">
    <source>
        <dbReference type="ARBA" id="ARBA00022927"/>
    </source>
</evidence>
<dbReference type="NCBIfam" id="TIGR00966">
    <property type="entry name" value="transloc_SecF"/>
    <property type="match status" value="1"/>
</dbReference>
<dbReference type="NCBIfam" id="NF046001">
    <property type="entry name" value="SecDF_plasm"/>
    <property type="match status" value="1"/>
</dbReference>
<evidence type="ECO:0000256" key="6">
    <source>
        <dbReference type="ARBA" id="ARBA00022989"/>
    </source>
</evidence>
<protein>
    <submittedName>
        <fullName evidence="11">Bifunctional preprotein translocase subunit SecD/SecF</fullName>
    </submittedName>
</protein>
<dbReference type="InterPro" id="IPR005665">
    <property type="entry name" value="SecF_bac"/>
</dbReference>
<reference evidence="11 12" key="1">
    <citation type="submission" date="2019-01" db="EMBL/GenBank/DDBJ databases">
        <authorList>
            <consortium name="Pathogen Informatics"/>
        </authorList>
    </citation>
    <scope>NUCLEOTIDE SEQUENCE [LARGE SCALE GENOMIC DNA]</scope>
    <source>
        <strain evidence="11 12">NCTC10183</strain>
    </source>
</reference>
<dbReference type="InterPro" id="IPR022813">
    <property type="entry name" value="SecD/SecF_arch_bac"/>
</dbReference>
<evidence type="ECO:0000256" key="1">
    <source>
        <dbReference type="ARBA" id="ARBA00004651"/>
    </source>
</evidence>
<dbReference type="InterPro" id="IPR048634">
    <property type="entry name" value="SecD_SecF_C"/>
</dbReference>
<gene>
    <name evidence="11" type="primary">secDF</name>
    <name evidence="11" type="ORF">NCTC10183_00610</name>
</gene>
<comment type="subcellular location">
    <subcellularLocation>
        <location evidence="1">Cell membrane</location>
        <topology evidence="1">Multi-pass membrane protein</topology>
    </subcellularLocation>
</comment>
<evidence type="ECO:0000256" key="4">
    <source>
        <dbReference type="ARBA" id="ARBA00022692"/>
    </source>
</evidence>
<dbReference type="Gene3D" id="1.20.1640.10">
    <property type="entry name" value="Multidrug efflux transporter AcrB transmembrane domain"/>
    <property type="match status" value="2"/>
</dbReference>
<evidence type="ECO:0000313" key="11">
    <source>
        <dbReference type="EMBL" id="VEU58824.1"/>
    </source>
</evidence>
<dbReference type="GO" id="GO:0015450">
    <property type="term" value="F:protein-transporting ATPase activity"/>
    <property type="evidence" value="ECO:0007669"/>
    <property type="project" value="InterPro"/>
</dbReference>
<feature type="transmembrane region" description="Helical" evidence="9">
    <location>
        <begin position="464"/>
        <end position="483"/>
    </location>
</feature>
<feature type="transmembrane region" description="Helical" evidence="9">
    <location>
        <begin position="723"/>
        <end position="745"/>
    </location>
</feature>
<keyword evidence="6 9" id="KW-1133">Transmembrane helix</keyword>
<dbReference type="GO" id="GO:0005886">
    <property type="term" value="C:plasma membrane"/>
    <property type="evidence" value="ECO:0007669"/>
    <property type="project" value="UniProtKB-SubCell"/>
</dbReference>
<feature type="transmembrane region" description="Helical" evidence="9">
    <location>
        <begin position="440"/>
        <end position="458"/>
    </location>
</feature>
<feature type="transmembrane region" description="Helical" evidence="9">
    <location>
        <begin position="697"/>
        <end position="717"/>
    </location>
</feature>
<sequence>MIERIKKFFALTNWKRWLISAITIISTFLAITFGSVFFVSKNVNKSIDYGGGIEVRVQIKDSKTNQNADKTLTEQVNTSLFNRLTGGTGLNGISVSTEGDGKIRITKSGEISDAERKEFESEIVEKPLLTITDINMKPLFYNGKFTEEGSLENGEPINWVPPFQQNGAKYTNQNGKESVQITLSDNDAVAEWTRATQYLSQQDKQLTGQNLVLMWLDIEKLINIAKTEFPVEWNNANHNLWNFIHVNEKPYEEYEIDGTKQYRANAIKENVIAVNELFLISSASVNSPINSKEVIINGNFTAAQAQKLANKINFGLSSYDLELLSSVYVNANLNNTAFDYAIIAGIVIFSVISLFMIVNYGLLGALSTISIALYIFLTLLMFTVLRGEYSPATIAALIIGIGISVDANVITFERLKKEVYSGDTINKAFKNSNKMSISSIMDANITTIIVGFILFFLGTKDVRGFSITLILSILFTLLVMLVFTRFLATMLVGTGAFNDRLYLLGIRKRYIKHTSKLGILVNKADYLKNAKWFALLSLIFIIAGSIVFTIFAVQGQEFSAGINRSIEFSGGINFLVNADVAKGQEFTLDQANELKALLVKNASDLNLLNPEKVISIQSADSNSLNYVLSIKTSQDLTNSADKIKNLINDYNSDLIVTNYLVSAAEANKLVLNAFIATGISFIGIVIYILVRMNWTYSIAAIIGLLHDFLMVIAFVVITRLQVSTIIVAAVLSILGLSINDTVVTFDRIREKIQNKYANKILDKKDIKDIINSSIADTLKRSLFTSGTTLFAVATLLAFKNATNFTFNIVMLFGILIGVYSSIFICSWVWSKLELFRQRRIQKRIQTGYWNINKPEEQTFKGINDFKY</sequence>
<dbReference type="NCBIfam" id="NF009582">
    <property type="entry name" value="PRK13024.1-2"/>
    <property type="match status" value="1"/>
</dbReference>